<evidence type="ECO:0000313" key="1">
    <source>
        <dbReference type="EMBL" id="KGA98650.1"/>
    </source>
</evidence>
<dbReference type="Proteomes" id="UP000002754">
    <property type="component" value="Unassembled WGS sequence"/>
</dbReference>
<name>A0A094XIR5_ALKAL</name>
<keyword evidence="3" id="KW-1185">Reference proteome</keyword>
<dbReference type="OrthoDB" id="9983578at2"/>
<evidence type="ECO:0000313" key="3">
    <source>
        <dbReference type="Proteomes" id="UP000002754"/>
    </source>
</evidence>
<comment type="caution">
    <text evidence="1">The sequence shown here is derived from an EMBL/GenBank/DDBJ whole genome shotgun (WGS) entry which is preliminary data.</text>
</comment>
<evidence type="ECO:0000313" key="4">
    <source>
        <dbReference type="Proteomes" id="UP000297014"/>
    </source>
</evidence>
<gene>
    <name evidence="2" type="ORF">AJ85_06430</name>
    <name evidence="1" type="ORF">BALCAV_0203250</name>
</gene>
<dbReference type="RefSeq" id="WP_003321758.1">
    <property type="nucleotide sequence ID" value="NZ_ALPT02000007.1"/>
</dbReference>
<evidence type="ECO:0000313" key="2">
    <source>
        <dbReference type="EMBL" id="THG91163.1"/>
    </source>
</evidence>
<accession>A0A094XIR5</accession>
<dbReference type="EMBL" id="ALPT02000007">
    <property type="protein sequence ID" value="KGA98650.1"/>
    <property type="molecule type" value="Genomic_DNA"/>
</dbReference>
<organism evidence="1 3">
    <name type="scientific">Alkalihalobacillus alcalophilus ATCC 27647 = CGMCC 1.3604</name>
    <dbReference type="NCBI Taxonomy" id="1218173"/>
    <lineage>
        <taxon>Bacteria</taxon>
        <taxon>Bacillati</taxon>
        <taxon>Bacillota</taxon>
        <taxon>Bacilli</taxon>
        <taxon>Bacillales</taxon>
        <taxon>Bacillaceae</taxon>
        <taxon>Alkalihalobacillus</taxon>
    </lineage>
</organism>
<proteinExistence type="predicted"/>
<sequence>MIRINDYAEISFIRFVEKSERTNSNFNTEKIIEDYLLYNCKSWDLKFFLKLFQDFLLRTDQENKPLIELFEDFCTNSDSLQFISPESINKRPYLNPYLLQFWYLMKNEVDYKVINDYFIHMATESYHRNLGLDNWFNAVTKRYSTILSFYFNKFMSNTYYHHYYYDFNNWRSHKREQLSTPPYNGDSTNFFSFDERRIRLRHLVYTPRDEISENLISRDIIKPDDDFQYINFLHYLVGHNININKHLTYPALMRYVEMYCNETGQKKAPLTKFAKSINKKDNLFSKILSLWNRNKKGTDFDFDRVNLPKAHSLILFPKHNKLSEFLNLYWEDIHHMTHDIMDIYYTEEDFKTNVSGYKRLNQLQPSFQRADVTLPAIFVWEKFGTEVEFILLDKLSHKEIYDVLEYFKLSIQNNTNFIESVKLTKEQVKEIIKKRESEKTNGVHITNSNIMTVGHNNHLENPNIKVDN</sequence>
<reference evidence="1 3" key="1">
    <citation type="journal article" date="2014" name="Genome Announc.">
        <title>Draft Genome Sequence of Bacillus alcalophilus AV1934, a Classic Alkaliphile Isolated from Human Feces in 1934.</title>
        <authorList>
            <person name="Attie O."/>
            <person name="Jayaprakash A."/>
            <person name="Shah H."/>
            <person name="Paulsen I.T."/>
            <person name="Morino M."/>
            <person name="Takahashi Y."/>
            <person name="Narumi I."/>
            <person name="Sachidanandam R."/>
            <person name="Satoh K."/>
            <person name="Ito M."/>
            <person name="Krulwich T.A."/>
        </authorList>
    </citation>
    <scope>NUCLEOTIDE SEQUENCE [LARGE SCALE GENOMIC DNA]</scope>
    <source>
        <strain evidence="1 3">AV1934</strain>
    </source>
</reference>
<protein>
    <submittedName>
        <fullName evidence="1">Uncharacterized protein</fullName>
    </submittedName>
</protein>
<dbReference type="Proteomes" id="UP000297014">
    <property type="component" value="Unassembled WGS sequence"/>
</dbReference>
<reference evidence="2 4" key="2">
    <citation type="submission" date="2014-01" db="EMBL/GenBank/DDBJ databases">
        <title>Draft genome sequencing of Bacillus alcalophilus CGMCC 1.3604.</title>
        <authorList>
            <person name="Yang J."/>
            <person name="Diao L."/>
            <person name="Yang S."/>
        </authorList>
    </citation>
    <scope>NUCLEOTIDE SEQUENCE [LARGE SCALE GENOMIC DNA]</scope>
    <source>
        <strain evidence="2 4">CGMCC 1.3604</strain>
    </source>
</reference>
<dbReference type="EMBL" id="JALP01000085">
    <property type="protein sequence ID" value="THG91163.1"/>
    <property type="molecule type" value="Genomic_DNA"/>
</dbReference>
<dbReference type="AlphaFoldDB" id="A0A094XIR5"/>